<dbReference type="EMBL" id="MNCJ02000329">
    <property type="protein sequence ID" value="KAF5769098.1"/>
    <property type="molecule type" value="Genomic_DNA"/>
</dbReference>
<gene>
    <name evidence="3" type="ORF">HanXRQr2_Chr14g0644241</name>
</gene>
<keyword evidence="2" id="KW-0732">Signal</keyword>
<evidence type="ECO:0000313" key="3">
    <source>
        <dbReference type="EMBL" id="KAF5769098.1"/>
    </source>
</evidence>
<name>A0A9K3E8X5_HELAN</name>
<proteinExistence type="predicted"/>
<accession>A0A9K3E8X5</accession>
<dbReference type="Proteomes" id="UP000215914">
    <property type="component" value="Unassembled WGS sequence"/>
</dbReference>
<evidence type="ECO:0000256" key="2">
    <source>
        <dbReference type="SAM" id="SignalP"/>
    </source>
</evidence>
<dbReference type="AlphaFoldDB" id="A0A9K3E8X5"/>
<keyword evidence="4" id="KW-1185">Reference proteome</keyword>
<sequence length="74" mass="8537">MVGFHPWITMQICLLVRVPSRGRLVRGMIWNWNWNLYRNWNFCCVWLPNELESITPAPTTTSSGRSGSIRNGTG</sequence>
<evidence type="ECO:0000313" key="4">
    <source>
        <dbReference type="Proteomes" id="UP000215914"/>
    </source>
</evidence>
<feature type="signal peptide" evidence="2">
    <location>
        <begin position="1"/>
        <end position="22"/>
    </location>
</feature>
<reference evidence="3" key="1">
    <citation type="journal article" date="2017" name="Nature">
        <title>The sunflower genome provides insights into oil metabolism, flowering and Asterid evolution.</title>
        <authorList>
            <person name="Badouin H."/>
            <person name="Gouzy J."/>
            <person name="Grassa C.J."/>
            <person name="Murat F."/>
            <person name="Staton S.E."/>
            <person name="Cottret L."/>
            <person name="Lelandais-Briere C."/>
            <person name="Owens G.L."/>
            <person name="Carrere S."/>
            <person name="Mayjonade B."/>
            <person name="Legrand L."/>
            <person name="Gill N."/>
            <person name="Kane N.C."/>
            <person name="Bowers J.E."/>
            <person name="Hubner S."/>
            <person name="Bellec A."/>
            <person name="Berard A."/>
            <person name="Berges H."/>
            <person name="Blanchet N."/>
            <person name="Boniface M.C."/>
            <person name="Brunel D."/>
            <person name="Catrice O."/>
            <person name="Chaidir N."/>
            <person name="Claudel C."/>
            <person name="Donnadieu C."/>
            <person name="Faraut T."/>
            <person name="Fievet G."/>
            <person name="Helmstetter N."/>
            <person name="King M."/>
            <person name="Knapp S.J."/>
            <person name="Lai Z."/>
            <person name="Le Paslier M.C."/>
            <person name="Lippi Y."/>
            <person name="Lorenzon L."/>
            <person name="Mandel J.R."/>
            <person name="Marage G."/>
            <person name="Marchand G."/>
            <person name="Marquand E."/>
            <person name="Bret-Mestries E."/>
            <person name="Morien E."/>
            <person name="Nambeesan S."/>
            <person name="Nguyen T."/>
            <person name="Pegot-Espagnet P."/>
            <person name="Pouilly N."/>
            <person name="Raftis F."/>
            <person name="Sallet E."/>
            <person name="Schiex T."/>
            <person name="Thomas J."/>
            <person name="Vandecasteele C."/>
            <person name="Vares D."/>
            <person name="Vear F."/>
            <person name="Vautrin S."/>
            <person name="Crespi M."/>
            <person name="Mangin B."/>
            <person name="Burke J.M."/>
            <person name="Salse J."/>
            <person name="Munos S."/>
            <person name="Vincourt P."/>
            <person name="Rieseberg L.H."/>
            <person name="Langlade N.B."/>
        </authorList>
    </citation>
    <scope>NUCLEOTIDE SEQUENCE</scope>
    <source>
        <tissue evidence="3">Leaves</tissue>
    </source>
</reference>
<feature type="chain" id="PRO_5039945388" description="Secreted protein" evidence="2">
    <location>
        <begin position="23"/>
        <end position="74"/>
    </location>
</feature>
<comment type="caution">
    <text evidence="3">The sequence shown here is derived from an EMBL/GenBank/DDBJ whole genome shotgun (WGS) entry which is preliminary data.</text>
</comment>
<reference evidence="3" key="2">
    <citation type="submission" date="2020-06" db="EMBL/GenBank/DDBJ databases">
        <title>Helianthus annuus Genome sequencing and assembly Release 2.</title>
        <authorList>
            <person name="Gouzy J."/>
            <person name="Langlade N."/>
            <person name="Munos S."/>
        </authorList>
    </citation>
    <scope>NUCLEOTIDE SEQUENCE</scope>
    <source>
        <tissue evidence="3">Leaves</tissue>
    </source>
</reference>
<dbReference type="Gramene" id="mRNA:HanXRQr2_Chr14g0644241">
    <property type="protein sequence ID" value="mRNA:HanXRQr2_Chr14g0644241"/>
    <property type="gene ID" value="HanXRQr2_Chr14g0644241"/>
</dbReference>
<organism evidence="3 4">
    <name type="scientific">Helianthus annuus</name>
    <name type="common">Common sunflower</name>
    <dbReference type="NCBI Taxonomy" id="4232"/>
    <lineage>
        <taxon>Eukaryota</taxon>
        <taxon>Viridiplantae</taxon>
        <taxon>Streptophyta</taxon>
        <taxon>Embryophyta</taxon>
        <taxon>Tracheophyta</taxon>
        <taxon>Spermatophyta</taxon>
        <taxon>Magnoliopsida</taxon>
        <taxon>eudicotyledons</taxon>
        <taxon>Gunneridae</taxon>
        <taxon>Pentapetalae</taxon>
        <taxon>asterids</taxon>
        <taxon>campanulids</taxon>
        <taxon>Asterales</taxon>
        <taxon>Asteraceae</taxon>
        <taxon>Asteroideae</taxon>
        <taxon>Heliantheae alliance</taxon>
        <taxon>Heliantheae</taxon>
        <taxon>Helianthus</taxon>
    </lineage>
</organism>
<feature type="region of interest" description="Disordered" evidence="1">
    <location>
        <begin position="54"/>
        <end position="74"/>
    </location>
</feature>
<evidence type="ECO:0000256" key="1">
    <source>
        <dbReference type="SAM" id="MobiDB-lite"/>
    </source>
</evidence>
<protein>
    <recommendedName>
        <fullName evidence="5">Secreted protein</fullName>
    </recommendedName>
</protein>
<evidence type="ECO:0008006" key="5">
    <source>
        <dbReference type="Google" id="ProtNLM"/>
    </source>
</evidence>
<feature type="compositionally biased region" description="Low complexity" evidence="1">
    <location>
        <begin position="59"/>
        <end position="74"/>
    </location>
</feature>